<dbReference type="PROSITE" id="PS50883">
    <property type="entry name" value="EAL"/>
    <property type="match status" value="1"/>
</dbReference>
<evidence type="ECO:0000259" key="1">
    <source>
        <dbReference type="PROSITE" id="PS50883"/>
    </source>
</evidence>
<dbReference type="CDD" id="cd01948">
    <property type="entry name" value="EAL"/>
    <property type="match status" value="1"/>
</dbReference>
<comment type="caution">
    <text evidence="3">The sequence shown here is derived from an EMBL/GenBank/DDBJ whole genome shotgun (WGS) entry which is preliminary data.</text>
</comment>
<dbReference type="SMART" id="SM00052">
    <property type="entry name" value="EAL"/>
    <property type="match status" value="1"/>
</dbReference>
<keyword evidence="4" id="KW-1185">Reference proteome</keyword>
<name>A0A6L6PLA3_9BURK</name>
<reference evidence="3 4" key="1">
    <citation type="submission" date="2019-11" db="EMBL/GenBank/DDBJ databases">
        <title>Type strains purchased from KCTC, JCM and DSMZ.</title>
        <authorList>
            <person name="Lu H."/>
        </authorList>
    </citation>
    <scope>NUCLEOTIDE SEQUENCE [LARGE SCALE GENOMIC DNA]</scope>
    <source>
        <strain evidence="3 4">KCTC 22382</strain>
    </source>
</reference>
<dbReference type="EMBL" id="WNKY01000023">
    <property type="protein sequence ID" value="MTV39752.1"/>
    <property type="molecule type" value="Genomic_DNA"/>
</dbReference>
<feature type="domain" description="EAL" evidence="1">
    <location>
        <begin position="320"/>
        <end position="579"/>
    </location>
</feature>
<feature type="domain" description="GGDEF" evidence="2">
    <location>
        <begin position="168"/>
        <end position="311"/>
    </location>
</feature>
<dbReference type="CDD" id="cd01949">
    <property type="entry name" value="GGDEF"/>
    <property type="match status" value="1"/>
</dbReference>
<dbReference type="RefSeq" id="WP_155465551.1">
    <property type="nucleotide sequence ID" value="NZ_WNKY01000023.1"/>
</dbReference>
<dbReference type="Pfam" id="PF00563">
    <property type="entry name" value="EAL"/>
    <property type="match status" value="1"/>
</dbReference>
<dbReference type="Gene3D" id="3.20.20.450">
    <property type="entry name" value="EAL domain"/>
    <property type="match status" value="1"/>
</dbReference>
<dbReference type="AlphaFoldDB" id="A0A6L6PLA3"/>
<gene>
    <name evidence="3" type="ORF">GM676_19490</name>
</gene>
<dbReference type="PANTHER" id="PTHR44757">
    <property type="entry name" value="DIGUANYLATE CYCLASE DGCP"/>
    <property type="match status" value="1"/>
</dbReference>
<dbReference type="PROSITE" id="PS50887">
    <property type="entry name" value="GGDEF"/>
    <property type="match status" value="1"/>
</dbReference>
<dbReference type="InterPro" id="IPR052155">
    <property type="entry name" value="Biofilm_reg_signaling"/>
</dbReference>
<evidence type="ECO:0000313" key="3">
    <source>
        <dbReference type="EMBL" id="MTV39752.1"/>
    </source>
</evidence>
<proteinExistence type="predicted"/>
<protein>
    <submittedName>
        <fullName evidence="3">EAL domain-containing protein</fullName>
    </submittedName>
</protein>
<organism evidence="3 4">
    <name type="scientific">Duganella radicis</name>
    <dbReference type="NCBI Taxonomy" id="551988"/>
    <lineage>
        <taxon>Bacteria</taxon>
        <taxon>Pseudomonadati</taxon>
        <taxon>Pseudomonadota</taxon>
        <taxon>Betaproteobacteria</taxon>
        <taxon>Burkholderiales</taxon>
        <taxon>Oxalobacteraceae</taxon>
        <taxon>Telluria group</taxon>
        <taxon>Duganella</taxon>
    </lineage>
</organism>
<sequence length="585" mass="63224">MQTDGDDAYETLMQFLYRAPVALMQLRQDGEIEMLNPMASQLLMPLAPDGDLANLFKVLQAHAPDLAQLCAGFAPEHGVICESRRILLSAGADKGPSVLSLGLLKVDGQRLMAVLLDVTHEVQREQRVLARQLASAARLDLLTQLANRSRALELLQDMAQRAPRPEGDHCAVLFLNLDRFKQINDAYGNEVGDQIMVLVAERLRTTVRASSRAPGQPHVTEIAARVGGDEFALLLDGLPQRDTAERIAARLLDRLSPPFRVGAHELTCTFSIGVVVLEDGPQQADDVLRDAAIAMRAAKADGGNQFAVFARHMRERAILRGGLQADLRNAIERGELYTVYQPVVGLLDDGRIDRAAGVEALVRWRHPLRGEVGPSEFIGIAEDCGLIGAIGEQVLAMACADFARWRRQLGANAPRLLAVNLSRAQLNQSGLCERVSAIMAANGMEPGSLQLEITESLAAQGRDIQDQLLGLKALGVKLALDDFGTGYSSLSSLHLLPVDTVKIDRSFITLAATSRHHEVLIEATVKVARSLGMNTVAEGIETPQQAAVVSAQGCDKGQGYLYSRPLSGAAIEQWLITSAPPPSRA</sequence>
<evidence type="ECO:0000259" key="2">
    <source>
        <dbReference type="PROSITE" id="PS50887"/>
    </source>
</evidence>
<dbReference type="InterPro" id="IPR043128">
    <property type="entry name" value="Rev_trsase/Diguanyl_cyclase"/>
</dbReference>
<dbReference type="NCBIfam" id="TIGR00254">
    <property type="entry name" value="GGDEF"/>
    <property type="match status" value="1"/>
</dbReference>
<dbReference type="PANTHER" id="PTHR44757:SF2">
    <property type="entry name" value="BIOFILM ARCHITECTURE MAINTENANCE PROTEIN MBAA"/>
    <property type="match status" value="1"/>
</dbReference>
<dbReference type="SMART" id="SM00267">
    <property type="entry name" value="GGDEF"/>
    <property type="match status" value="1"/>
</dbReference>
<dbReference type="OrthoDB" id="9813903at2"/>
<dbReference type="Gene3D" id="3.30.70.270">
    <property type="match status" value="1"/>
</dbReference>
<dbReference type="Proteomes" id="UP000475582">
    <property type="component" value="Unassembled WGS sequence"/>
</dbReference>
<accession>A0A6L6PLA3</accession>
<dbReference type="Pfam" id="PF00990">
    <property type="entry name" value="GGDEF"/>
    <property type="match status" value="1"/>
</dbReference>
<dbReference type="SUPFAM" id="SSF55073">
    <property type="entry name" value="Nucleotide cyclase"/>
    <property type="match status" value="1"/>
</dbReference>
<dbReference type="SUPFAM" id="SSF141868">
    <property type="entry name" value="EAL domain-like"/>
    <property type="match status" value="1"/>
</dbReference>
<dbReference type="InterPro" id="IPR029787">
    <property type="entry name" value="Nucleotide_cyclase"/>
</dbReference>
<dbReference type="InterPro" id="IPR000160">
    <property type="entry name" value="GGDEF_dom"/>
</dbReference>
<dbReference type="InterPro" id="IPR035919">
    <property type="entry name" value="EAL_sf"/>
</dbReference>
<dbReference type="InterPro" id="IPR001633">
    <property type="entry name" value="EAL_dom"/>
</dbReference>
<evidence type="ECO:0000313" key="4">
    <source>
        <dbReference type="Proteomes" id="UP000475582"/>
    </source>
</evidence>